<dbReference type="PANTHER" id="PTHR31490:SF88">
    <property type="entry name" value="BETA-XYLANASE"/>
    <property type="match status" value="1"/>
</dbReference>
<evidence type="ECO:0000256" key="6">
    <source>
        <dbReference type="ARBA" id="ARBA00023277"/>
    </source>
</evidence>
<keyword evidence="8 9" id="KW-0624">Polysaccharide degradation</keyword>
<feature type="domain" description="GH10" evidence="11">
    <location>
        <begin position="84"/>
        <end position="385"/>
    </location>
</feature>
<evidence type="ECO:0000256" key="9">
    <source>
        <dbReference type="RuleBase" id="RU361174"/>
    </source>
</evidence>
<keyword evidence="6 9" id="KW-0119">Carbohydrate metabolism</keyword>
<keyword evidence="3 12" id="KW-0858">Xylan degradation</keyword>
<dbReference type="InterPro" id="IPR017853">
    <property type="entry name" value="GH"/>
</dbReference>
<dbReference type="InterPro" id="IPR001000">
    <property type="entry name" value="GH10_dom"/>
</dbReference>
<feature type="region of interest" description="Disordered" evidence="10">
    <location>
        <begin position="1"/>
        <end position="21"/>
    </location>
</feature>
<dbReference type="EMBL" id="PVZF01000002">
    <property type="protein sequence ID" value="PRY17161.1"/>
    <property type="molecule type" value="Genomic_DNA"/>
</dbReference>
<evidence type="ECO:0000256" key="4">
    <source>
        <dbReference type="ARBA" id="ARBA00022729"/>
    </source>
</evidence>
<comment type="caution">
    <text evidence="12">The sequence shown here is derived from an EMBL/GenBank/DDBJ whole genome shotgun (WGS) entry which is preliminary data.</text>
</comment>
<organism evidence="12 13">
    <name type="scientific">Kineococcus rhizosphaerae</name>
    <dbReference type="NCBI Taxonomy" id="559628"/>
    <lineage>
        <taxon>Bacteria</taxon>
        <taxon>Bacillati</taxon>
        <taxon>Actinomycetota</taxon>
        <taxon>Actinomycetes</taxon>
        <taxon>Kineosporiales</taxon>
        <taxon>Kineosporiaceae</taxon>
        <taxon>Kineococcus</taxon>
    </lineage>
</organism>
<dbReference type="InterPro" id="IPR044846">
    <property type="entry name" value="GH10"/>
</dbReference>
<dbReference type="PANTHER" id="PTHR31490">
    <property type="entry name" value="GLYCOSYL HYDROLASE"/>
    <property type="match status" value="1"/>
</dbReference>
<evidence type="ECO:0000256" key="10">
    <source>
        <dbReference type="SAM" id="MobiDB-lite"/>
    </source>
</evidence>
<dbReference type="AlphaFoldDB" id="A0A2T0R7P5"/>
<evidence type="ECO:0000256" key="8">
    <source>
        <dbReference type="ARBA" id="ARBA00023326"/>
    </source>
</evidence>
<proteinExistence type="inferred from homology"/>
<dbReference type="Proteomes" id="UP000238083">
    <property type="component" value="Unassembled WGS sequence"/>
</dbReference>
<dbReference type="SUPFAM" id="SSF51445">
    <property type="entry name" value="(Trans)glycosidases"/>
    <property type="match status" value="1"/>
</dbReference>
<name>A0A2T0R7P5_9ACTN</name>
<dbReference type="Gene3D" id="3.20.20.80">
    <property type="entry name" value="Glycosidases"/>
    <property type="match status" value="1"/>
</dbReference>
<gene>
    <name evidence="12" type="ORF">CLV37_102119</name>
</gene>
<dbReference type="PRINTS" id="PR00134">
    <property type="entry name" value="GLHYDRLASE10"/>
</dbReference>
<accession>A0A2T0R7P5</accession>
<evidence type="ECO:0000256" key="5">
    <source>
        <dbReference type="ARBA" id="ARBA00022801"/>
    </source>
</evidence>
<evidence type="ECO:0000256" key="7">
    <source>
        <dbReference type="ARBA" id="ARBA00023295"/>
    </source>
</evidence>
<dbReference type="SMART" id="SM00633">
    <property type="entry name" value="Glyco_10"/>
    <property type="match status" value="1"/>
</dbReference>
<dbReference type="OrthoDB" id="3255194at2"/>
<evidence type="ECO:0000256" key="1">
    <source>
        <dbReference type="ARBA" id="ARBA00000681"/>
    </source>
</evidence>
<sequence length="443" mass="48128">MSHDSTPTPGPVTAPAADRPELAHRVAAATVTVLGADGVPLADREVTLAQRDHEFLFGCIGFDFVAHAGGEDPATADGTSSFFGASAPAGQAEDLAEAWFGLFNATTLPFYWGEFEPVRGRPATDRLVKTARWFADRGVVVKGHPLTWHTAAPDWLLDLPTAGVVDALRDRIRREVGGLAGLVDTWDVVNESVIMPVYDKYDNGLTRVARELGRTATLTLAFEEARAANPAATLLLNDFDMSPAYERVVEEALEAGVGIDALGLQSHMHKGYWGEERTHDVLARFSRFGLPLHFTENTLVSGDLMPATVGDLNDHQVEHWPSTDEGEQRQADEVVRHLRTLVEHPAVWAFNYWGLTDATTWLGAPVGLVRADGTRKPAYGAMHDLVKGQWWLAPTTVRTDRDGRVAVRGFRGGYEVSVAGETTGFRLDGSQDAAEVRVGGADR</sequence>
<evidence type="ECO:0000313" key="13">
    <source>
        <dbReference type="Proteomes" id="UP000238083"/>
    </source>
</evidence>
<keyword evidence="5 9" id="KW-0378">Hydrolase</keyword>
<comment type="similarity">
    <text evidence="2 9">Belongs to the glycosyl hydrolase 10 (cellulase F) family.</text>
</comment>
<evidence type="ECO:0000313" key="12">
    <source>
        <dbReference type="EMBL" id="PRY17161.1"/>
    </source>
</evidence>
<comment type="catalytic activity">
    <reaction evidence="1 9">
        <text>Endohydrolysis of (1-&gt;4)-beta-D-xylosidic linkages in xylans.</text>
        <dbReference type="EC" id="3.2.1.8"/>
    </reaction>
</comment>
<keyword evidence="7 9" id="KW-0326">Glycosidase</keyword>
<dbReference type="EC" id="3.2.1.8" evidence="9"/>
<evidence type="ECO:0000256" key="2">
    <source>
        <dbReference type="ARBA" id="ARBA00007495"/>
    </source>
</evidence>
<evidence type="ECO:0000259" key="11">
    <source>
        <dbReference type="PROSITE" id="PS51760"/>
    </source>
</evidence>
<dbReference type="PROSITE" id="PS51760">
    <property type="entry name" value="GH10_2"/>
    <property type="match status" value="1"/>
</dbReference>
<dbReference type="RefSeq" id="WP_106207734.1">
    <property type="nucleotide sequence ID" value="NZ_PVZF01000002.1"/>
</dbReference>
<dbReference type="GO" id="GO:0045493">
    <property type="term" value="P:xylan catabolic process"/>
    <property type="evidence" value="ECO:0007669"/>
    <property type="project" value="UniProtKB-KW"/>
</dbReference>
<protein>
    <recommendedName>
        <fullName evidence="9">Beta-xylanase</fullName>
        <ecNumber evidence="9">3.2.1.8</ecNumber>
    </recommendedName>
</protein>
<dbReference type="Pfam" id="PF00331">
    <property type="entry name" value="Glyco_hydro_10"/>
    <property type="match status" value="1"/>
</dbReference>
<dbReference type="GO" id="GO:0031176">
    <property type="term" value="F:endo-1,4-beta-xylanase activity"/>
    <property type="evidence" value="ECO:0007669"/>
    <property type="project" value="UniProtKB-EC"/>
</dbReference>
<keyword evidence="13" id="KW-1185">Reference proteome</keyword>
<keyword evidence="4" id="KW-0732">Signal</keyword>
<evidence type="ECO:0000256" key="3">
    <source>
        <dbReference type="ARBA" id="ARBA00022651"/>
    </source>
</evidence>
<reference evidence="12 13" key="1">
    <citation type="submission" date="2018-03" db="EMBL/GenBank/DDBJ databases">
        <title>Genomic Encyclopedia of Archaeal and Bacterial Type Strains, Phase II (KMG-II): from individual species to whole genera.</title>
        <authorList>
            <person name="Goeker M."/>
        </authorList>
    </citation>
    <scope>NUCLEOTIDE SEQUENCE [LARGE SCALE GENOMIC DNA]</scope>
    <source>
        <strain evidence="12 13">DSM 19711</strain>
    </source>
</reference>